<organism evidence="2 3">
    <name type="scientific">Schistosoma margrebowiei</name>
    <dbReference type="NCBI Taxonomy" id="48269"/>
    <lineage>
        <taxon>Eukaryota</taxon>
        <taxon>Metazoa</taxon>
        <taxon>Spiralia</taxon>
        <taxon>Lophotrochozoa</taxon>
        <taxon>Platyhelminthes</taxon>
        <taxon>Trematoda</taxon>
        <taxon>Digenea</taxon>
        <taxon>Strigeidida</taxon>
        <taxon>Schistosomatoidea</taxon>
        <taxon>Schistosomatidae</taxon>
        <taxon>Schistosoma</taxon>
    </lineage>
</organism>
<protein>
    <submittedName>
        <fullName evidence="2">Uncharacterized protein</fullName>
    </submittedName>
</protein>
<accession>A0A183N167</accession>
<dbReference type="EMBL" id="UZAI01018968">
    <property type="protein sequence ID" value="VDP41707.1"/>
    <property type="molecule type" value="Genomic_DNA"/>
</dbReference>
<feature type="compositionally biased region" description="Basic and acidic residues" evidence="1">
    <location>
        <begin position="21"/>
        <end position="35"/>
    </location>
</feature>
<evidence type="ECO:0000313" key="3">
    <source>
        <dbReference type="Proteomes" id="UP000277204"/>
    </source>
</evidence>
<keyword evidence="3" id="KW-1185">Reference proteome</keyword>
<feature type="compositionally biased region" description="Basic and acidic residues" evidence="1">
    <location>
        <begin position="1"/>
        <end position="14"/>
    </location>
</feature>
<feature type="region of interest" description="Disordered" evidence="1">
    <location>
        <begin position="1"/>
        <end position="47"/>
    </location>
</feature>
<gene>
    <name evidence="2" type="ORF">SMRZ_LOCUS22045</name>
</gene>
<sequence length="144" mass="16917">MESSRSKEKRKIKEQITPGNGDRHEKNEQELDGNNKEGPGQSGHCNYPISAEEQIKKKRWNWMGHTLRKAPNCITRQALTWNPHGQKEKGGPKNTLRREMEIDMSKLNKNWMELEKKSQDRVSWRMLVGDLCSIRSNRRKYVSK</sequence>
<dbReference type="Proteomes" id="UP000277204">
    <property type="component" value="Unassembled WGS sequence"/>
</dbReference>
<dbReference type="AlphaFoldDB" id="A0A183N167"/>
<evidence type="ECO:0000313" key="2">
    <source>
        <dbReference type="EMBL" id="VDP41707.1"/>
    </source>
</evidence>
<proteinExistence type="predicted"/>
<reference evidence="2 3" key="1">
    <citation type="submission" date="2018-11" db="EMBL/GenBank/DDBJ databases">
        <authorList>
            <consortium name="Pathogen Informatics"/>
        </authorList>
    </citation>
    <scope>NUCLEOTIDE SEQUENCE [LARGE SCALE GENOMIC DNA]</scope>
    <source>
        <strain evidence="2 3">Zambia</strain>
    </source>
</reference>
<name>A0A183N167_9TREM</name>
<evidence type="ECO:0000256" key="1">
    <source>
        <dbReference type="SAM" id="MobiDB-lite"/>
    </source>
</evidence>